<protein>
    <submittedName>
        <fullName evidence="1">Uncharacterized protein</fullName>
    </submittedName>
</protein>
<dbReference type="EMBL" id="JBHUOJ010000001">
    <property type="protein sequence ID" value="MFD2831663.1"/>
    <property type="molecule type" value="Genomic_DNA"/>
</dbReference>
<comment type="caution">
    <text evidence="1">The sequence shown here is derived from an EMBL/GenBank/DDBJ whole genome shotgun (WGS) entry which is preliminary data.</text>
</comment>
<proteinExistence type="predicted"/>
<reference evidence="2" key="1">
    <citation type="journal article" date="2019" name="Int. J. Syst. Evol. Microbiol.">
        <title>The Global Catalogue of Microorganisms (GCM) 10K type strain sequencing project: providing services to taxonomists for standard genome sequencing and annotation.</title>
        <authorList>
            <consortium name="The Broad Institute Genomics Platform"/>
            <consortium name="The Broad Institute Genome Sequencing Center for Infectious Disease"/>
            <person name="Wu L."/>
            <person name="Ma J."/>
        </authorList>
    </citation>
    <scope>NUCLEOTIDE SEQUENCE [LARGE SCALE GENOMIC DNA]</scope>
    <source>
        <strain evidence="2">KCTC 52925</strain>
    </source>
</reference>
<evidence type="ECO:0000313" key="2">
    <source>
        <dbReference type="Proteomes" id="UP001597438"/>
    </source>
</evidence>
<dbReference type="RefSeq" id="WP_251741428.1">
    <property type="nucleotide sequence ID" value="NZ_JBHUOJ010000001.1"/>
</dbReference>
<gene>
    <name evidence="1" type="ORF">ACFSYS_00085</name>
</gene>
<organism evidence="1 2">
    <name type="scientific">Christiangramia antarctica</name>
    <dbReference type="NCBI Taxonomy" id="2058158"/>
    <lineage>
        <taxon>Bacteria</taxon>
        <taxon>Pseudomonadati</taxon>
        <taxon>Bacteroidota</taxon>
        <taxon>Flavobacteriia</taxon>
        <taxon>Flavobacteriales</taxon>
        <taxon>Flavobacteriaceae</taxon>
        <taxon>Christiangramia</taxon>
    </lineage>
</organism>
<accession>A0ABW5WZC7</accession>
<dbReference type="Proteomes" id="UP001597438">
    <property type="component" value="Unassembled WGS sequence"/>
</dbReference>
<name>A0ABW5WZC7_9FLAO</name>
<sequence>MKKIKNKIKYKNGQKRNFKRENKKRKRNKRYHGLYDLEPNYYNDIGLLKHEDKLIARKTFPLDNFLNKNGIGESESPSSEIVIPKHFVLEKFHSSSFKTITKIRQSITFFKGKSVTIDFTKCKEVDYSCIFLLLVILIEYTDFFEKLDNSLRIKKTRPDIYIKPSKFNDVNLRLMAGYLLPEAKATKAFFKPFSTLNFIRGQKTKKSYMENEKGPAATMIRNYINNNLKQHGFSLDTDNSAYLDGIISEILNNAEDHSEFDTWYVSGNIFQSENNNVDDDFVSEINLAFLNFGYSIYSGFENNKNLNKETYRQMEEMYEEVKTQMNGHNFFGKEEMFTLYALQEGISRLNYENEDRGTGTMKILKSFINLGDYVKEDKNIKPSLLVYSGDVFLKCDHKLRPKTIKGIDVMALNENNDLNLPPSNSHLKKLQNSFPGTFLVVKLYINKSHLERKIRK</sequence>
<evidence type="ECO:0000313" key="1">
    <source>
        <dbReference type="EMBL" id="MFD2831663.1"/>
    </source>
</evidence>
<keyword evidence="2" id="KW-1185">Reference proteome</keyword>